<name>A0A0L6W128_9FIRM</name>
<dbReference type="PATRIC" id="fig|281456.6.peg.2307"/>
<sequence length="251" mass="28414">MAKVKYINISLLTRGIKFINIKMNIIHLWITFIINNFFMPSKNVPGKKGVKRMAARPNRREKKKMLARQKIMDAALQLFVDNGLKETSIAEIMEAADLGTGTFYNYFRSKEDVLEQYIHEKIADARTAIEKTATQPVPASSKLAEILILVSETFQKNSYLTYFFLQLQKSNPTLQAPVGHGMVFKEILLKVIREGQSSGEFKNDIPPEIILELIHGVLWSSLTGANQGNDLTNNIRLKLDLLLHGILNKKG</sequence>
<dbReference type="PROSITE" id="PS01081">
    <property type="entry name" value="HTH_TETR_1"/>
    <property type="match status" value="1"/>
</dbReference>
<feature type="DNA-binding region" description="H-T-H motif" evidence="2">
    <location>
        <begin position="88"/>
        <end position="107"/>
    </location>
</feature>
<dbReference type="Proteomes" id="UP000037175">
    <property type="component" value="Unassembled WGS sequence"/>
</dbReference>
<dbReference type="Pfam" id="PF00440">
    <property type="entry name" value="TetR_N"/>
    <property type="match status" value="1"/>
</dbReference>
<dbReference type="SUPFAM" id="SSF48498">
    <property type="entry name" value="Tetracyclin repressor-like, C-terminal domain"/>
    <property type="match status" value="1"/>
</dbReference>
<organism evidence="4 5">
    <name type="scientific">Thermincola ferriacetica</name>
    <dbReference type="NCBI Taxonomy" id="281456"/>
    <lineage>
        <taxon>Bacteria</taxon>
        <taxon>Bacillati</taxon>
        <taxon>Bacillota</taxon>
        <taxon>Clostridia</taxon>
        <taxon>Eubacteriales</taxon>
        <taxon>Thermincolaceae</taxon>
        <taxon>Thermincola</taxon>
    </lineage>
</organism>
<feature type="domain" description="HTH tetR-type" evidence="3">
    <location>
        <begin position="65"/>
        <end position="125"/>
    </location>
</feature>
<dbReference type="PROSITE" id="PS50977">
    <property type="entry name" value="HTH_TETR_2"/>
    <property type="match status" value="1"/>
</dbReference>
<evidence type="ECO:0000256" key="2">
    <source>
        <dbReference type="PROSITE-ProRule" id="PRU00335"/>
    </source>
</evidence>
<keyword evidence="5" id="KW-1185">Reference proteome</keyword>
<dbReference type="InterPro" id="IPR036271">
    <property type="entry name" value="Tet_transcr_reg_TetR-rel_C_sf"/>
</dbReference>
<proteinExistence type="predicted"/>
<dbReference type="PANTHER" id="PTHR43479:SF11">
    <property type="entry name" value="ACREF_ENVCD OPERON REPRESSOR-RELATED"/>
    <property type="match status" value="1"/>
</dbReference>
<dbReference type="SUPFAM" id="SSF46689">
    <property type="entry name" value="Homeodomain-like"/>
    <property type="match status" value="1"/>
</dbReference>
<protein>
    <submittedName>
        <fullName evidence="4">Transcriptional regulator, TetR family</fullName>
    </submittedName>
</protein>
<dbReference type="InterPro" id="IPR001647">
    <property type="entry name" value="HTH_TetR"/>
</dbReference>
<evidence type="ECO:0000259" key="3">
    <source>
        <dbReference type="PROSITE" id="PS50977"/>
    </source>
</evidence>
<dbReference type="PANTHER" id="PTHR43479">
    <property type="entry name" value="ACREF/ENVCD OPERON REPRESSOR-RELATED"/>
    <property type="match status" value="1"/>
</dbReference>
<evidence type="ECO:0000256" key="1">
    <source>
        <dbReference type="ARBA" id="ARBA00023125"/>
    </source>
</evidence>
<reference evidence="5" key="1">
    <citation type="submission" date="2015-07" db="EMBL/GenBank/DDBJ databases">
        <title>Complete Genome of Thermincola ferriacetica strain Z-0001T.</title>
        <authorList>
            <person name="Lusk B."/>
            <person name="Badalamenti J.P."/>
            <person name="Parameswaran P."/>
            <person name="Bond D.R."/>
            <person name="Torres C.I."/>
        </authorList>
    </citation>
    <scope>NUCLEOTIDE SEQUENCE [LARGE SCALE GENOMIC DNA]</scope>
    <source>
        <strain evidence="5">Z-0001</strain>
    </source>
</reference>
<dbReference type="AlphaFoldDB" id="A0A0L6W128"/>
<dbReference type="EMBL" id="LGTE01000015">
    <property type="protein sequence ID" value="KNZ69240.1"/>
    <property type="molecule type" value="Genomic_DNA"/>
</dbReference>
<evidence type="ECO:0000313" key="4">
    <source>
        <dbReference type="EMBL" id="KNZ69240.1"/>
    </source>
</evidence>
<dbReference type="InterPro" id="IPR050624">
    <property type="entry name" value="HTH-type_Tx_Regulator"/>
</dbReference>
<gene>
    <name evidence="4" type="ORF">Tfer_2186</name>
</gene>
<dbReference type="InterPro" id="IPR023772">
    <property type="entry name" value="DNA-bd_HTH_TetR-type_CS"/>
</dbReference>
<dbReference type="InterPro" id="IPR009057">
    <property type="entry name" value="Homeodomain-like_sf"/>
</dbReference>
<dbReference type="PRINTS" id="PR00455">
    <property type="entry name" value="HTHTETR"/>
</dbReference>
<evidence type="ECO:0000313" key="5">
    <source>
        <dbReference type="Proteomes" id="UP000037175"/>
    </source>
</evidence>
<dbReference type="GO" id="GO:0003677">
    <property type="term" value="F:DNA binding"/>
    <property type="evidence" value="ECO:0007669"/>
    <property type="project" value="UniProtKB-UniRule"/>
</dbReference>
<comment type="caution">
    <text evidence="4">The sequence shown here is derived from an EMBL/GenBank/DDBJ whole genome shotgun (WGS) entry which is preliminary data.</text>
</comment>
<accession>A0A0L6W128</accession>
<dbReference type="Gene3D" id="1.10.357.10">
    <property type="entry name" value="Tetracycline Repressor, domain 2"/>
    <property type="match status" value="1"/>
</dbReference>
<keyword evidence="1 2" id="KW-0238">DNA-binding</keyword>